<name>A0A1Y1IQS2_KLENI</name>
<keyword evidence="2" id="KW-1185">Reference proteome</keyword>
<protein>
    <submittedName>
        <fullName evidence="1">Uncharacterized protein</fullName>
    </submittedName>
</protein>
<dbReference type="AlphaFoldDB" id="A0A1Y1IQS2"/>
<reference evidence="1 2" key="1">
    <citation type="journal article" date="2014" name="Nat. Commun.">
        <title>Klebsormidium flaccidum genome reveals primary factors for plant terrestrial adaptation.</title>
        <authorList>
            <person name="Hori K."/>
            <person name="Maruyama F."/>
            <person name="Fujisawa T."/>
            <person name="Togashi T."/>
            <person name="Yamamoto N."/>
            <person name="Seo M."/>
            <person name="Sato S."/>
            <person name="Yamada T."/>
            <person name="Mori H."/>
            <person name="Tajima N."/>
            <person name="Moriyama T."/>
            <person name="Ikeuchi M."/>
            <person name="Watanabe M."/>
            <person name="Wada H."/>
            <person name="Kobayashi K."/>
            <person name="Saito M."/>
            <person name="Masuda T."/>
            <person name="Sasaki-Sekimoto Y."/>
            <person name="Mashiguchi K."/>
            <person name="Awai K."/>
            <person name="Shimojima M."/>
            <person name="Masuda S."/>
            <person name="Iwai M."/>
            <person name="Nobusawa T."/>
            <person name="Narise T."/>
            <person name="Kondo S."/>
            <person name="Saito H."/>
            <person name="Sato R."/>
            <person name="Murakawa M."/>
            <person name="Ihara Y."/>
            <person name="Oshima-Yamada Y."/>
            <person name="Ohtaka K."/>
            <person name="Satoh M."/>
            <person name="Sonobe K."/>
            <person name="Ishii M."/>
            <person name="Ohtani R."/>
            <person name="Kanamori-Sato M."/>
            <person name="Honoki R."/>
            <person name="Miyazaki D."/>
            <person name="Mochizuki H."/>
            <person name="Umetsu J."/>
            <person name="Higashi K."/>
            <person name="Shibata D."/>
            <person name="Kamiya Y."/>
            <person name="Sato N."/>
            <person name="Nakamura Y."/>
            <person name="Tabata S."/>
            <person name="Ida S."/>
            <person name="Kurokawa K."/>
            <person name="Ohta H."/>
        </authorList>
    </citation>
    <scope>NUCLEOTIDE SEQUENCE [LARGE SCALE GENOMIC DNA]</scope>
    <source>
        <strain evidence="1 2">NIES-2285</strain>
    </source>
</reference>
<accession>A0A1Y1IQS2</accession>
<evidence type="ECO:0000313" key="2">
    <source>
        <dbReference type="Proteomes" id="UP000054558"/>
    </source>
</evidence>
<dbReference type="EMBL" id="DF238205">
    <property type="protein sequence ID" value="GAQ93023.1"/>
    <property type="molecule type" value="Genomic_DNA"/>
</dbReference>
<proteinExistence type="predicted"/>
<sequence length="117" mass="12920">MALSQVSRLGASFKPFHPVKMEAKPDPGKVRVFRAQASVKSQNDELEENIYRAKVKADATGPENDDAGTEAESKSWKKIFEENDKLCRAHQAAFRRSGGSVLKILYLDTLAVEALLA</sequence>
<organism evidence="1 2">
    <name type="scientific">Klebsormidium nitens</name>
    <name type="common">Green alga</name>
    <name type="synonym">Ulothrix nitens</name>
    <dbReference type="NCBI Taxonomy" id="105231"/>
    <lineage>
        <taxon>Eukaryota</taxon>
        <taxon>Viridiplantae</taxon>
        <taxon>Streptophyta</taxon>
        <taxon>Klebsormidiophyceae</taxon>
        <taxon>Klebsormidiales</taxon>
        <taxon>Klebsormidiaceae</taxon>
        <taxon>Klebsormidium</taxon>
    </lineage>
</organism>
<gene>
    <name evidence="1" type="ORF">KFL_012560010</name>
</gene>
<evidence type="ECO:0000313" key="1">
    <source>
        <dbReference type="EMBL" id="GAQ93023.1"/>
    </source>
</evidence>
<dbReference type="Proteomes" id="UP000054558">
    <property type="component" value="Unassembled WGS sequence"/>
</dbReference>